<organism evidence="1 2">
    <name type="scientific">Natronosporangium hydrolyticum</name>
    <dbReference type="NCBI Taxonomy" id="2811111"/>
    <lineage>
        <taxon>Bacteria</taxon>
        <taxon>Bacillati</taxon>
        <taxon>Actinomycetota</taxon>
        <taxon>Actinomycetes</taxon>
        <taxon>Micromonosporales</taxon>
        <taxon>Micromonosporaceae</taxon>
        <taxon>Natronosporangium</taxon>
    </lineage>
</organism>
<sequence length="141" mass="15864">MDHAQRWHEQRRAAINSHAAALDAKRAAETAQARELLADFIEHAVAWGLAQVRLRVRVPETRTTYRTHLMGWYLRRNRSLGVDAAGGFYLLDTTRSLRSRLRGVRPVPVDPPLHVGVGGRDGEAMPLAQLLRLRLAAGDDW</sequence>
<keyword evidence="2" id="KW-1185">Reference proteome</keyword>
<evidence type="ECO:0000313" key="1">
    <source>
        <dbReference type="EMBL" id="QSB16244.1"/>
    </source>
</evidence>
<proteinExistence type="predicted"/>
<accession>A0A895YEG8</accession>
<protein>
    <submittedName>
        <fullName evidence="1">Uncharacterized protein</fullName>
    </submittedName>
</protein>
<dbReference type="AlphaFoldDB" id="A0A895YEG8"/>
<gene>
    <name evidence="1" type="ORF">JQS43_08105</name>
</gene>
<dbReference type="RefSeq" id="WP_239678448.1">
    <property type="nucleotide sequence ID" value="NZ_CP070499.1"/>
</dbReference>
<dbReference type="KEGG" id="nhy:JQS43_08105"/>
<evidence type="ECO:0000313" key="2">
    <source>
        <dbReference type="Proteomes" id="UP000662857"/>
    </source>
</evidence>
<dbReference type="EMBL" id="CP070499">
    <property type="protein sequence ID" value="QSB16244.1"/>
    <property type="molecule type" value="Genomic_DNA"/>
</dbReference>
<name>A0A895YEG8_9ACTN</name>
<reference evidence="1" key="1">
    <citation type="submission" date="2021-02" db="EMBL/GenBank/DDBJ databases">
        <title>Natrosporangium hydrolyticum gen. nov., sp. nov, a haloalkaliphilic actinobacterium from a soda solonchak soil.</title>
        <authorList>
            <person name="Sorokin D.Y."/>
            <person name="Khijniak T.V."/>
            <person name="Zakharycheva A.P."/>
            <person name="Boueva O.V."/>
            <person name="Ariskina E.V."/>
            <person name="Hahnke R.L."/>
            <person name="Bunk B."/>
            <person name="Sproer C."/>
            <person name="Schumann P."/>
            <person name="Evtushenko L.I."/>
            <person name="Kublanov I.V."/>
        </authorList>
    </citation>
    <scope>NUCLEOTIDE SEQUENCE</scope>
    <source>
        <strain evidence="1">DSM 106523</strain>
    </source>
</reference>
<dbReference type="Proteomes" id="UP000662857">
    <property type="component" value="Chromosome"/>
</dbReference>